<dbReference type="Proteomes" id="UP000290900">
    <property type="component" value="Unassembled WGS sequence"/>
</dbReference>
<dbReference type="EMBL" id="CAACVR010000012">
    <property type="protein sequence ID" value="VEU21531.1"/>
    <property type="molecule type" value="Genomic_DNA"/>
</dbReference>
<dbReference type="Pfam" id="PF00153">
    <property type="entry name" value="Mito_carr"/>
    <property type="match status" value="1"/>
</dbReference>
<dbReference type="GO" id="GO:0031966">
    <property type="term" value="C:mitochondrial membrane"/>
    <property type="evidence" value="ECO:0007669"/>
    <property type="project" value="UniProtKB-SubCell"/>
</dbReference>
<dbReference type="InParanoid" id="A0A448YKV4"/>
<feature type="transmembrane region" description="Helical" evidence="11">
    <location>
        <begin position="277"/>
        <end position="298"/>
    </location>
</feature>
<name>A0A448YKV4_BRENA</name>
<keyword evidence="13" id="KW-1185">Reference proteome</keyword>
<dbReference type="STRING" id="13370.A0A448YKV4"/>
<evidence type="ECO:0000313" key="13">
    <source>
        <dbReference type="Proteomes" id="UP000290900"/>
    </source>
</evidence>
<keyword evidence="8 9" id="KW-0472">Membrane</keyword>
<accession>A0A448YKV4</accession>
<keyword evidence="4 9" id="KW-0812">Transmembrane</keyword>
<dbReference type="InterPro" id="IPR023395">
    <property type="entry name" value="MCP_dom_sf"/>
</dbReference>
<dbReference type="InterPro" id="IPR018108">
    <property type="entry name" value="MCP_transmembrane"/>
</dbReference>
<protein>
    <submittedName>
        <fullName evidence="12">DEKNAAC102252</fullName>
    </submittedName>
</protein>
<comment type="subcellular location">
    <subcellularLocation>
        <location evidence="1">Mitochondrion membrane</location>
        <topology evidence="1">Multi-pass membrane protein</topology>
    </subcellularLocation>
</comment>
<dbReference type="Gene3D" id="1.50.40.10">
    <property type="entry name" value="Mitochondrial carrier domain"/>
    <property type="match status" value="1"/>
</dbReference>
<gene>
    <name evidence="12" type="ORF">BRENAR_LOCUS2264</name>
</gene>
<evidence type="ECO:0000313" key="12">
    <source>
        <dbReference type="EMBL" id="VEU21531.1"/>
    </source>
</evidence>
<evidence type="ECO:0000256" key="11">
    <source>
        <dbReference type="SAM" id="Phobius"/>
    </source>
</evidence>
<keyword evidence="5" id="KW-0677">Repeat</keyword>
<evidence type="ECO:0000256" key="4">
    <source>
        <dbReference type="ARBA" id="ARBA00022692"/>
    </source>
</evidence>
<keyword evidence="3 10" id="KW-0813">Transport</keyword>
<dbReference type="GO" id="GO:0022857">
    <property type="term" value="F:transmembrane transporter activity"/>
    <property type="evidence" value="ECO:0007669"/>
    <property type="project" value="TreeGrafter"/>
</dbReference>
<feature type="repeat" description="Solcar" evidence="9">
    <location>
        <begin position="149"/>
        <end position="237"/>
    </location>
</feature>
<evidence type="ECO:0000256" key="7">
    <source>
        <dbReference type="ARBA" id="ARBA00023128"/>
    </source>
</evidence>
<dbReference type="OrthoDB" id="3364892at2759"/>
<evidence type="ECO:0000256" key="1">
    <source>
        <dbReference type="ARBA" id="ARBA00004225"/>
    </source>
</evidence>
<organism evidence="12 13">
    <name type="scientific">Brettanomyces naardenensis</name>
    <name type="common">Yeast</name>
    <dbReference type="NCBI Taxonomy" id="13370"/>
    <lineage>
        <taxon>Eukaryota</taxon>
        <taxon>Fungi</taxon>
        <taxon>Dikarya</taxon>
        <taxon>Ascomycota</taxon>
        <taxon>Saccharomycotina</taxon>
        <taxon>Pichiomycetes</taxon>
        <taxon>Pichiales</taxon>
        <taxon>Pichiaceae</taxon>
        <taxon>Brettanomyces</taxon>
    </lineage>
</organism>
<evidence type="ECO:0000256" key="5">
    <source>
        <dbReference type="ARBA" id="ARBA00022737"/>
    </source>
</evidence>
<evidence type="ECO:0000256" key="8">
    <source>
        <dbReference type="ARBA" id="ARBA00023136"/>
    </source>
</evidence>
<dbReference type="PANTHER" id="PTHR45624">
    <property type="entry name" value="MITOCHONDRIAL BASIC AMINO ACIDS TRANSPORTER-RELATED"/>
    <property type="match status" value="1"/>
</dbReference>
<evidence type="ECO:0000256" key="6">
    <source>
        <dbReference type="ARBA" id="ARBA00022989"/>
    </source>
</evidence>
<sequence>MEALPPDHLSSRLFKTRDGELDPSQKQLSTRDTQVVSASSAGIRALLYQFTYLYLRNPAKLFRPARFDYLVAARALMHGELARQPWSYKTHSSIAVLYRSILKEGWYFVPRRVLPPLIANSAVGLILYSTYLTCLQYYSGFSQKRITDPHPFDTFRSGFIAGAVSSLVASPLDALYSRSAYSELVKGKENTDLWKYAIKKLRDIGPLNFFSGFGLNFVKESTGFAVYFALFEVIKNQGYHLTQKVLSWYDHWKAERYHTEIDTSSPGFKQSERALQLSFVLLAGATAACGLIAVQYPLSRLQRVHMDRLEAADIQNEAIQGRRGRRWLQLYHKSYFETIDIIRERYKKSGLSLRNFVYKGFLRTTLTSVPATSTGLLVFEISRQQLSGGFDSRFES</sequence>
<keyword evidence="7" id="KW-0496">Mitochondrion</keyword>
<evidence type="ECO:0000256" key="9">
    <source>
        <dbReference type="PROSITE-ProRule" id="PRU00282"/>
    </source>
</evidence>
<proteinExistence type="inferred from homology"/>
<evidence type="ECO:0000256" key="2">
    <source>
        <dbReference type="ARBA" id="ARBA00006375"/>
    </source>
</evidence>
<dbReference type="AlphaFoldDB" id="A0A448YKV4"/>
<dbReference type="SUPFAM" id="SSF103506">
    <property type="entry name" value="Mitochondrial carrier"/>
    <property type="match status" value="1"/>
</dbReference>
<dbReference type="InterPro" id="IPR050567">
    <property type="entry name" value="Mitochondrial_Carrier"/>
</dbReference>
<evidence type="ECO:0000256" key="3">
    <source>
        <dbReference type="ARBA" id="ARBA00022448"/>
    </source>
</evidence>
<reference evidence="12 13" key="1">
    <citation type="submission" date="2018-12" db="EMBL/GenBank/DDBJ databases">
        <authorList>
            <person name="Tiukova I."/>
            <person name="Dainat J."/>
        </authorList>
    </citation>
    <scope>NUCLEOTIDE SEQUENCE [LARGE SCALE GENOMIC DNA]</scope>
</reference>
<keyword evidence="6 11" id="KW-1133">Transmembrane helix</keyword>
<evidence type="ECO:0000256" key="10">
    <source>
        <dbReference type="RuleBase" id="RU000488"/>
    </source>
</evidence>
<dbReference type="PANTHER" id="PTHR45624:SF26">
    <property type="entry name" value="CARRIER PROTEIN, PUTATIVE (AFU_ORTHOLOGUE AFUA_1G07710)-RELATED"/>
    <property type="match status" value="1"/>
</dbReference>
<comment type="similarity">
    <text evidence="2 10">Belongs to the mitochondrial carrier (TC 2.A.29) family.</text>
</comment>
<dbReference type="PROSITE" id="PS50920">
    <property type="entry name" value="SOLCAR"/>
    <property type="match status" value="1"/>
</dbReference>
<feature type="transmembrane region" description="Helical" evidence="11">
    <location>
        <begin position="117"/>
        <end position="138"/>
    </location>
</feature>